<name>A0AAV4WFR3_CAEEX</name>
<dbReference type="EMBL" id="BPLR01015975">
    <property type="protein sequence ID" value="GIY80160.1"/>
    <property type="molecule type" value="Genomic_DNA"/>
</dbReference>
<evidence type="ECO:0000313" key="3">
    <source>
        <dbReference type="Proteomes" id="UP001054945"/>
    </source>
</evidence>
<comment type="caution">
    <text evidence="2">The sequence shown here is derived from an EMBL/GenBank/DDBJ whole genome shotgun (WGS) entry which is preliminary data.</text>
</comment>
<proteinExistence type="predicted"/>
<dbReference type="AlphaFoldDB" id="A0AAV4WFR3"/>
<protein>
    <submittedName>
        <fullName evidence="2">Uncharacterized protein</fullName>
    </submittedName>
</protein>
<organism evidence="2 3">
    <name type="scientific">Caerostris extrusa</name>
    <name type="common">Bark spider</name>
    <name type="synonym">Caerostris bankana</name>
    <dbReference type="NCBI Taxonomy" id="172846"/>
    <lineage>
        <taxon>Eukaryota</taxon>
        <taxon>Metazoa</taxon>
        <taxon>Ecdysozoa</taxon>
        <taxon>Arthropoda</taxon>
        <taxon>Chelicerata</taxon>
        <taxon>Arachnida</taxon>
        <taxon>Araneae</taxon>
        <taxon>Araneomorphae</taxon>
        <taxon>Entelegynae</taxon>
        <taxon>Araneoidea</taxon>
        <taxon>Araneidae</taxon>
        <taxon>Caerostris</taxon>
    </lineage>
</organism>
<accession>A0AAV4WFR3</accession>
<evidence type="ECO:0000256" key="1">
    <source>
        <dbReference type="SAM" id="MobiDB-lite"/>
    </source>
</evidence>
<reference evidence="2 3" key="1">
    <citation type="submission" date="2021-06" db="EMBL/GenBank/DDBJ databases">
        <title>Caerostris extrusa draft genome.</title>
        <authorList>
            <person name="Kono N."/>
            <person name="Arakawa K."/>
        </authorList>
    </citation>
    <scope>NUCLEOTIDE SEQUENCE [LARGE SCALE GENOMIC DNA]</scope>
</reference>
<evidence type="ECO:0000313" key="2">
    <source>
        <dbReference type="EMBL" id="GIY80160.1"/>
    </source>
</evidence>
<dbReference type="Proteomes" id="UP001054945">
    <property type="component" value="Unassembled WGS sequence"/>
</dbReference>
<feature type="compositionally biased region" description="Polar residues" evidence="1">
    <location>
        <begin position="61"/>
        <end position="70"/>
    </location>
</feature>
<gene>
    <name evidence="2" type="ORF">CEXT_282721</name>
</gene>
<keyword evidence="3" id="KW-1185">Reference proteome</keyword>
<feature type="compositionally biased region" description="Basic residues" evidence="1">
    <location>
        <begin position="34"/>
        <end position="57"/>
    </location>
</feature>
<feature type="region of interest" description="Disordered" evidence="1">
    <location>
        <begin position="172"/>
        <end position="199"/>
    </location>
</feature>
<feature type="region of interest" description="Disordered" evidence="1">
    <location>
        <begin position="1"/>
        <end position="108"/>
    </location>
</feature>
<sequence>MSRKGEMGMGLQPKKSNVNPTELPKRITTIQDHTKHHISGRSKHKHCRRGSTNRHKIALPFSSQTIQNELITRKREAPDNNVTSGDKDRSSRNQSITSGRPRGTEGWQAICRGGVRGIKSFGEGHCRMSRHFRHGQQRGQSSEDLPTQHYQASLAYSIHLVAEELVYFNKQPRHDSRREGKGGEEEKRMGVAHFSIASH</sequence>
<feature type="compositionally biased region" description="Basic and acidic residues" evidence="1">
    <location>
        <begin position="172"/>
        <end position="189"/>
    </location>
</feature>